<feature type="compositionally biased region" description="Low complexity" evidence="1">
    <location>
        <begin position="525"/>
        <end position="563"/>
    </location>
</feature>
<feature type="compositionally biased region" description="Polar residues" evidence="1">
    <location>
        <begin position="428"/>
        <end position="437"/>
    </location>
</feature>
<feature type="compositionally biased region" description="Low complexity" evidence="1">
    <location>
        <begin position="700"/>
        <end position="711"/>
    </location>
</feature>
<dbReference type="GeneID" id="77807151"/>
<feature type="compositionally biased region" description="Low complexity" evidence="1">
    <location>
        <begin position="724"/>
        <end position="745"/>
    </location>
</feature>
<feature type="compositionally biased region" description="Low complexity" evidence="1">
    <location>
        <begin position="459"/>
        <end position="469"/>
    </location>
</feature>
<organism evidence="2 3">
    <name type="scientific">Puccinia triticina</name>
    <dbReference type="NCBI Taxonomy" id="208348"/>
    <lineage>
        <taxon>Eukaryota</taxon>
        <taxon>Fungi</taxon>
        <taxon>Dikarya</taxon>
        <taxon>Basidiomycota</taxon>
        <taxon>Pucciniomycotina</taxon>
        <taxon>Pucciniomycetes</taxon>
        <taxon>Pucciniales</taxon>
        <taxon>Pucciniaceae</taxon>
        <taxon>Puccinia</taxon>
    </lineage>
</organism>
<evidence type="ECO:0000313" key="2">
    <source>
        <dbReference type="EMBL" id="WAQ81941.1"/>
    </source>
</evidence>
<accession>A0ABY7CCR6</accession>
<reference evidence="2" key="1">
    <citation type="submission" date="2022-10" db="EMBL/GenBank/DDBJ databases">
        <title>Puccinia triticina Genome sequencing and assembly.</title>
        <authorList>
            <person name="Li C."/>
        </authorList>
    </citation>
    <scope>NUCLEOTIDE SEQUENCE</scope>
    <source>
        <strain evidence="2">Pt15</strain>
    </source>
</reference>
<gene>
    <name evidence="2" type="ORF">PtA15_2A254</name>
</gene>
<feature type="compositionally biased region" description="Pro residues" evidence="1">
    <location>
        <begin position="597"/>
        <end position="606"/>
    </location>
</feature>
<feature type="region of interest" description="Disordered" evidence="1">
    <location>
        <begin position="176"/>
        <end position="290"/>
    </location>
</feature>
<feature type="compositionally biased region" description="Pro residues" evidence="1">
    <location>
        <begin position="368"/>
        <end position="377"/>
    </location>
</feature>
<proteinExistence type="predicted"/>
<dbReference type="Proteomes" id="UP001164743">
    <property type="component" value="Chromosome 2A"/>
</dbReference>
<feature type="region of interest" description="Disordered" evidence="1">
    <location>
        <begin position="635"/>
        <end position="850"/>
    </location>
</feature>
<feature type="compositionally biased region" description="Low complexity" evidence="1">
    <location>
        <begin position="317"/>
        <end position="333"/>
    </location>
</feature>
<keyword evidence="3" id="KW-1185">Reference proteome</keyword>
<dbReference type="RefSeq" id="XP_053017496.1">
    <property type="nucleotide sequence ID" value="XM_053166256.1"/>
</dbReference>
<feature type="compositionally biased region" description="Low complexity" evidence="1">
    <location>
        <begin position="176"/>
        <end position="193"/>
    </location>
</feature>
<evidence type="ECO:0008006" key="4">
    <source>
        <dbReference type="Google" id="ProtNLM"/>
    </source>
</evidence>
<feature type="compositionally biased region" description="Low complexity" evidence="1">
    <location>
        <begin position="346"/>
        <end position="365"/>
    </location>
</feature>
<sequence>MDGHRQDNNAADGAAPQPTSGMLPEYNSIFDIIEGNPFGQSHMDLADPAEVARQRQNRFLFNAPMGAHVPAGPLDSNGAPMASGSSADPLQQLLDAAGSHAHTGGLDVDYMDLQFFGFGTSPAAFNHHGPQDAADVPSWSDSLLMGITHSEPQPQQQPGTEAWLDPILAELAPAPQVAAAPQGPSAAYAPAQPFFTGAQPAPGQPFPEASQAAPPQPFHTGTDGNQPLRFEDLMDYPGSPQRSPSNAGTGPAMMIDGPAAGPALPFVPPPIDPDETVAYANRSSPRLNRGELGLESMFREMEEQAERGAALRDNNRPSDSAPAAPALESSPSEDTSESMRSLFGGSNDNNSSKPPSPHGGESAGPAGPGSPAPPRNPSPAAAPAQAPATQNSPQRHTPDPQRSEDDEQSSPEGLFGGDEDDESESPPAATTSVQAGSGQTGGDPPRPALPPLALPPRGRPGVVPAGAAPTIQLALPPNGRPGVSPRRAAPTIQLALPPNGRPGVSPRRAGPAIQSSKSPQPPAASQPAARKQPRNAQASSTTGSTSQPPAQSSSANPATSNTGGAKKVTKGERVKCDECGADLAKSSLRKHKIAKHAPPPTQPPCPFCDGPKTSLDIARHIRKCHEDIYERMQRTGEKAEDIAREYAANQANQNTSNPSAGPSRATAGPSRAPAGQGIATAGPSRVPAGQGNATAGPSRAPAGQGNAPAGPSRAPAGQGNASTDIPIIPDGDIPVIPEGDIPVPDFSALPTRSGRSNPGPVASTSTLPPAKRQRRAATAKASGRAATDKKGKGKARAVDPSSDEDEGTGRKKKPKKRAPAGAEGTGRKKKPKKRAPAGTGRVPKPTAQCPICKNFRSTRLGTQVTSIAT</sequence>
<feature type="compositionally biased region" description="Basic and acidic residues" evidence="1">
    <location>
        <begin position="635"/>
        <end position="644"/>
    </location>
</feature>
<evidence type="ECO:0000256" key="1">
    <source>
        <dbReference type="SAM" id="MobiDB-lite"/>
    </source>
</evidence>
<feature type="region of interest" description="Disordered" evidence="1">
    <location>
        <begin position="590"/>
        <end position="609"/>
    </location>
</feature>
<name>A0ABY7CCR6_9BASI</name>
<feature type="region of interest" description="Disordered" evidence="1">
    <location>
        <begin position="302"/>
        <end position="573"/>
    </location>
</feature>
<feature type="compositionally biased region" description="Basic and acidic residues" evidence="1">
    <location>
        <begin position="302"/>
        <end position="316"/>
    </location>
</feature>
<feature type="compositionally biased region" description="Polar residues" evidence="1">
    <location>
        <begin position="649"/>
        <end position="660"/>
    </location>
</feature>
<feature type="compositionally biased region" description="Pro residues" evidence="1">
    <location>
        <begin position="444"/>
        <end position="458"/>
    </location>
</feature>
<feature type="compositionally biased region" description="Low complexity" evidence="1">
    <location>
        <begin position="378"/>
        <end position="388"/>
    </location>
</feature>
<protein>
    <recommendedName>
        <fullName evidence="4">C2H2-type domain-containing protein</fullName>
    </recommendedName>
</protein>
<feature type="region of interest" description="Disordered" evidence="1">
    <location>
        <begin position="1"/>
        <end position="21"/>
    </location>
</feature>
<evidence type="ECO:0000313" key="3">
    <source>
        <dbReference type="Proteomes" id="UP001164743"/>
    </source>
</evidence>
<dbReference type="EMBL" id="CP110422">
    <property type="protein sequence ID" value="WAQ81941.1"/>
    <property type="molecule type" value="Genomic_DNA"/>
</dbReference>